<comment type="similarity">
    <text evidence="2 8">Belongs to the major facilitator superfamily. Bcr/CmlA family.</text>
</comment>
<evidence type="ECO:0000256" key="7">
    <source>
        <dbReference type="ARBA" id="ARBA00023136"/>
    </source>
</evidence>
<comment type="subcellular location">
    <subcellularLocation>
        <location evidence="8">Cell inner membrane</location>
        <topology evidence="8">Multi-pass membrane protein</topology>
    </subcellularLocation>
    <subcellularLocation>
        <location evidence="1">Cell membrane</location>
        <topology evidence="1">Multi-pass membrane protein</topology>
    </subcellularLocation>
</comment>
<evidence type="ECO:0000256" key="5">
    <source>
        <dbReference type="ARBA" id="ARBA00022692"/>
    </source>
</evidence>
<dbReference type="CDD" id="cd17320">
    <property type="entry name" value="MFS_MdfA_MDR_like"/>
    <property type="match status" value="1"/>
</dbReference>
<dbReference type="PANTHER" id="PTHR43124">
    <property type="entry name" value="PURINE EFFLUX PUMP PBUE"/>
    <property type="match status" value="1"/>
</dbReference>
<dbReference type="InterPro" id="IPR011701">
    <property type="entry name" value="MFS"/>
</dbReference>
<evidence type="ECO:0000256" key="4">
    <source>
        <dbReference type="ARBA" id="ARBA00022475"/>
    </source>
</evidence>
<evidence type="ECO:0000256" key="3">
    <source>
        <dbReference type="ARBA" id="ARBA00022448"/>
    </source>
</evidence>
<dbReference type="PROSITE" id="PS50850">
    <property type="entry name" value="MFS"/>
    <property type="match status" value="1"/>
</dbReference>
<accession>A0A6I1EWJ5</accession>
<evidence type="ECO:0000256" key="8">
    <source>
        <dbReference type="RuleBase" id="RU365088"/>
    </source>
</evidence>
<feature type="domain" description="Major facilitator superfamily (MFS) profile" evidence="9">
    <location>
        <begin position="14"/>
        <end position="398"/>
    </location>
</feature>
<keyword evidence="4" id="KW-1003">Cell membrane</keyword>
<keyword evidence="8" id="KW-0997">Cell inner membrane</keyword>
<evidence type="ECO:0000256" key="1">
    <source>
        <dbReference type="ARBA" id="ARBA00004651"/>
    </source>
</evidence>
<feature type="transmembrane region" description="Helical" evidence="8">
    <location>
        <begin position="105"/>
        <end position="126"/>
    </location>
</feature>
<dbReference type="OrthoDB" id="9814303at2"/>
<dbReference type="Proteomes" id="UP000430564">
    <property type="component" value="Unassembled WGS sequence"/>
</dbReference>
<dbReference type="PROSITE" id="PS00216">
    <property type="entry name" value="SUGAR_TRANSPORT_1"/>
    <property type="match status" value="1"/>
</dbReference>
<keyword evidence="5 8" id="KW-0812">Transmembrane</keyword>
<evidence type="ECO:0000259" key="9">
    <source>
        <dbReference type="PROSITE" id="PS50850"/>
    </source>
</evidence>
<dbReference type="Gene3D" id="1.20.1720.10">
    <property type="entry name" value="Multidrug resistance protein D"/>
    <property type="match status" value="1"/>
</dbReference>
<feature type="transmembrane region" description="Helical" evidence="8">
    <location>
        <begin position="376"/>
        <end position="394"/>
    </location>
</feature>
<feature type="transmembrane region" description="Helical" evidence="8">
    <location>
        <begin position="12"/>
        <end position="33"/>
    </location>
</feature>
<feature type="transmembrane region" description="Helical" evidence="8">
    <location>
        <begin position="308"/>
        <end position="331"/>
    </location>
</feature>
<dbReference type="AlphaFoldDB" id="A0A6I1EWJ5"/>
<reference evidence="10 11" key="1">
    <citation type="submission" date="2019-10" db="EMBL/GenBank/DDBJ databases">
        <title>Genome diversity of Sutterella seckii.</title>
        <authorList>
            <person name="Chaplin A.V."/>
            <person name="Sokolova S.R."/>
            <person name="Mosin K.A."/>
            <person name="Ivanova E.L."/>
            <person name="Kochetkova T.O."/>
            <person name="Goltsov A.Y."/>
            <person name="Trofimov D.Y."/>
            <person name="Efimov B.A."/>
        </authorList>
    </citation>
    <scope>NUCLEOTIDE SEQUENCE [LARGE SCALE GENOMIC DNA]</scope>
    <source>
        <strain evidence="10 11">ASD393</strain>
    </source>
</reference>
<keyword evidence="6 8" id="KW-1133">Transmembrane helix</keyword>
<dbReference type="Pfam" id="PF07690">
    <property type="entry name" value="MFS_1"/>
    <property type="match status" value="1"/>
</dbReference>
<evidence type="ECO:0000256" key="2">
    <source>
        <dbReference type="ARBA" id="ARBA00006236"/>
    </source>
</evidence>
<dbReference type="InterPro" id="IPR050189">
    <property type="entry name" value="MFS_Efflux_Transporters"/>
</dbReference>
<dbReference type="GO" id="GO:0005886">
    <property type="term" value="C:plasma membrane"/>
    <property type="evidence" value="ECO:0007669"/>
    <property type="project" value="UniProtKB-SubCell"/>
</dbReference>
<keyword evidence="3 8" id="KW-0813">Transport</keyword>
<proteinExistence type="inferred from homology"/>
<feature type="transmembrane region" description="Helical" evidence="8">
    <location>
        <begin position="45"/>
        <end position="68"/>
    </location>
</feature>
<dbReference type="SUPFAM" id="SSF103473">
    <property type="entry name" value="MFS general substrate transporter"/>
    <property type="match status" value="1"/>
</dbReference>
<dbReference type="GO" id="GO:1990961">
    <property type="term" value="P:xenobiotic detoxification by transmembrane export across the plasma membrane"/>
    <property type="evidence" value="ECO:0007669"/>
    <property type="project" value="InterPro"/>
</dbReference>
<dbReference type="EMBL" id="WEHX01000060">
    <property type="protein sequence ID" value="KAB7657165.1"/>
    <property type="molecule type" value="Genomic_DNA"/>
</dbReference>
<feature type="transmembrane region" description="Helical" evidence="8">
    <location>
        <begin position="222"/>
        <end position="247"/>
    </location>
</feature>
<dbReference type="RefSeq" id="WP_152158682.1">
    <property type="nucleotide sequence ID" value="NZ_WEHX01000060.1"/>
</dbReference>
<dbReference type="InterPro" id="IPR020846">
    <property type="entry name" value="MFS_dom"/>
</dbReference>
<dbReference type="PANTHER" id="PTHR43124:SF3">
    <property type="entry name" value="CHLORAMPHENICOL EFFLUX PUMP RV0191"/>
    <property type="match status" value="1"/>
</dbReference>
<dbReference type="NCBIfam" id="TIGR00710">
    <property type="entry name" value="efflux_Bcr_CflA"/>
    <property type="match status" value="1"/>
</dbReference>
<protein>
    <recommendedName>
        <fullName evidence="8">Bcr/CflA family efflux transporter</fullName>
    </recommendedName>
</protein>
<evidence type="ECO:0000313" key="10">
    <source>
        <dbReference type="EMBL" id="KAB7657165.1"/>
    </source>
</evidence>
<feature type="transmembrane region" description="Helical" evidence="8">
    <location>
        <begin position="168"/>
        <end position="188"/>
    </location>
</feature>
<feature type="transmembrane region" description="Helical" evidence="8">
    <location>
        <begin position="352"/>
        <end position="370"/>
    </location>
</feature>
<dbReference type="GO" id="GO:0042910">
    <property type="term" value="F:xenobiotic transmembrane transporter activity"/>
    <property type="evidence" value="ECO:0007669"/>
    <property type="project" value="InterPro"/>
</dbReference>
<evidence type="ECO:0000256" key="6">
    <source>
        <dbReference type="ARBA" id="ARBA00022989"/>
    </source>
</evidence>
<feature type="transmembrane region" description="Helical" evidence="8">
    <location>
        <begin position="138"/>
        <end position="156"/>
    </location>
</feature>
<keyword evidence="7 8" id="KW-0472">Membrane</keyword>
<name>A0A6I1EWJ5_9BURK</name>
<feature type="transmembrane region" description="Helical" evidence="8">
    <location>
        <begin position="253"/>
        <end position="272"/>
    </location>
</feature>
<sequence>MTQSDLKSPPKLTDGMLLAAVATLGPFAANTYVPAFGDIERDFGVSAIAVQQSLSLYLLAFACASLLIGALSDAFGRRRVLIAATIIFALASIGCMFANSIEALYGWRFLMGLCASAGPVISQAIVRDQWQGVEAARILALIAILFGVGPCMAPIVGGELTVLFGWRFVFAFLAFFGALLSLIVIIFLRETLPEDRRTSFRPASTLMNYGKVLRNPAFVAEVLAHGFCFMGLIVYSAGAADFVIHVMKLRVDQFGLLMVPIVGVSMLGAWMGPSLMEKIGTRKLIFGGIALLIISGLAGALVEWIHPLTFPLLLLPPLLYNLAAAAIRPAINVMNLDYFPKNRGLAASVQQVSLTGAFGISSAVLVPLVMGESWKYCLVMLFSGIVMLLFWLIVEKKRDAYLPPEARAGALAAKG</sequence>
<evidence type="ECO:0000313" key="11">
    <source>
        <dbReference type="Proteomes" id="UP000430564"/>
    </source>
</evidence>
<dbReference type="InterPro" id="IPR005829">
    <property type="entry name" value="Sugar_transporter_CS"/>
</dbReference>
<organism evidence="10 11">
    <name type="scientific">Sutterella seckii</name>
    <dbReference type="NCBI Taxonomy" id="1944635"/>
    <lineage>
        <taxon>Bacteria</taxon>
        <taxon>Pseudomonadati</taxon>
        <taxon>Pseudomonadota</taxon>
        <taxon>Betaproteobacteria</taxon>
        <taxon>Burkholderiales</taxon>
        <taxon>Sutterellaceae</taxon>
        <taxon>Sutterella</taxon>
    </lineage>
</organism>
<gene>
    <name evidence="10" type="ORF">GBM95_08375</name>
</gene>
<comment type="caution">
    <text evidence="10">The sequence shown here is derived from an EMBL/GenBank/DDBJ whole genome shotgun (WGS) entry which is preliminary data.</text>
</comment>
<dbReference type="InterPro" id="IPR004812">
    <property type="entry name" value="Efflux_drug-R_Bcr/CmlA"/>
</dbReference>
<feature type="transmembrane region" description="Helical" evidence="8">
    <location>
        <begin position="284"/>
        <end position="302"/>
    </location>
</feature>
<feature type="transmembrane region" description="Helical" evidence="8">
    <location>
        <begin position="80"/>
        <end position="99"/>
    </location>
</feature>
<dbReference type="InterPro" id="IPR036259">
    <property type="entry name" value="MFS_trans_sf"/>
</dbReference>